<dbReference type="OrthoDB" id="5965864at2759"/>
<dbReference type="InterPro" id="IPR036259">
    <property type="entry name" value="MFS_trans_sf"/>
</dbReference>
<feature type="transmembrane region" description="Helical" evidence="7">
    <location>
        <begin position="449"/>
        <end position="470"/>
    </location>
</feature>
<feature type="transmembrane region" description="Helical" evidence="7">
    <location>
        <begin position="199"/>
        <end position="222"/>
    </location>
</feature>
<dbReference type="GO" id="GO:0016020">
    <property type="term" value="C:membrane"/>
    <property type="evidence" value="ECO:0007669"/>
    <property type="project" value="UniProtKB-UniRule"/>
</dbReference>
<evidence type="ECO:0000256" key="3">
    <source>
        <dbReference type="ARBA" id="ARBA00022448"/>
    </source>
</evidence>
<evidence type="ECO:0000256" key="5">
    <source>
        <dbReference type="ARBA" id="ARBA00022989"/>
    </source>
</evidence>
<sequence>MRRRVSGPFKAQQRIDMGTCVPAGATKQQRIDMGTCVSAGATKPVRAPDRSGFYLCCGISLQWVLFTQNTHCIHPRSNPMYPYAIAQVPRRSSRVKAMMTDGRHGGEALRNLVAFWVLGFVNNIGYVVMIAGAQEIAAGGVGLVYLFDIFPALLVKLSGPYWFQLVSYRQRTVAGAVWMLLSFLVVANGRHSLGQQLLGVAFSGLQSGMMEASFLAMSSFYASPVQCLTCWSSGTGLAGVGGYAWVAGLHVWGGLSFQATLELASVFPVLYVLVFLLVLDTSKLPPPRTCNYMPIPDASSQDAGVAVAVVAVEGTKDQLKLRKKELELEKTLAEEPPATELHDASTMGFRAKMNFIMTLGPYIIPLATVYLAEYTMQTGVWSAIGFPVESKEARASFYSSAGLAYQAGVFISRSSGVLFQATRPILYLMPALQVLLLVFFTLVAATHFWYNWSLLVVCFVVGLLGGGVYVNAYTLLSKEIAPSHVELALAAVSVGDTIGVMFADCAGLVLQGCLYSINNLPGASIDVTC</sequence>
<feature type="transmembrane region" description="Helical" evidence="7">
    <location>
        <begin position="234"/>
        <end position="253"/>
    </location>
</feature>
<keyword evidence="3" id="KW-0813">Transport</keyword>
<name>A0A9W6TSA8_9STRA</name>
<dbReference type="EMBL" id="BSXT01000166">
    <property type="protein sequence ID" value="GMF19586.1"/>
    <property type="molecule type" value="Genomic_DNA"/>
</dbReference>
<evidence type="ECO:0000256" key="6">
    <source>
        <dbReference type="ARBA" id="ARBA00023136"/>
    </source>
</evidence>
<comment type="subcellular location">
    <subcellularLocation>
        <location evidence="1">Endomembrane system</location>
        <topology evidence="1">Multi-pass membrane protein</topology>
    </subcellularLocation>
</comment>
<comment type="similarity">
    <text evidence="2 7">Belongs to the battenin family.</text>
</comment>
<feature type="transmembrane region" description="Helical" evidence="7">
    <location>
        <begin position="424"/>
        <end position="443"/>
    </location>
</feature>
<dbReference type="GO" id="GO:0051453">
    <property type="term" value="P:regulation of intracellular pH"/>
    <property type="evidence" value="ECO:0007669"/>
    <property type="project" value="TreeGrafter"/>
</dbReference>
<dbReference type="AlphaFoldDB" id="A0A9W6TSA8"/>
<feature type="transmembrane region" description="Helical" evidence="7">
    <location>
        <begin position="259"/>
        <end position="279"/>
    </location>
</feature>
<comment type="caution">
    <text evidence="8">The sequence shown here is derived from an EMBL/GenBank/DDBJ whole genome shotgun (WGS) entry which is preliminary data.</text>
</comment>
<dbReference type="PANTHER" id="PTHR10981">
    <property type="entry name" value="BATTENIN"/>
    <property type="match status" value="1"/>
</dbReference>
<dbReference type="SUPFAM" id="SSF103473">
    <property type="entry name" value="MFS general substrate transporter"/>
    <property type="match status" value="1"/>
</dbReference>
<feature type="transmembrane region" description="Helical" evidence="7">
    <location>
        <begin position="108"/>
        <end position="130"/>
    </location>
</feature>
<dbReference type="Pfam" id="PF02487">
    <property type="entry name" value="CLN3"/>
    <property type="match status" value="1"/>
</dbReference>
<dbReference type="GO" id="GO:0012505">
    <property type="term" value="C:endomembrane system"/>
    <property type="evidence" value="ECO:0007669"/>
    <property type="project" value="UniProtKB-SubCell"/>
</dbReference>
<evidence type="ECO:0000256" key="2">
    <source>
        <dbReference type="ARBA" id="ARBA00007467"/>
    </source>
</evidence>
<accession>A0A9W6TSA8</accession>
<protein>
    <submittedName>
        <fullName evidence="8">Unnamed protein product</fullName>
    </submittedName>
</protein>
<gene>
    <name evidence="8" type="ORF">Pfra01_000208600</name>
</gene>
<dbReference type="GO" id="GO:0005773">
    <property type="term" value="C:vacuole"/>
    <property type="evidence" value="ECO:0007669"/>
    <property type="project" value="TreeGrafter"/>
</dbReference>
<evidence type="ECO:0000256" key="1">
    <source>
        <dbReference type="ARBA" id="ARBA00004127"/>
    </source>
</evidence>
<dbReference type="PRINTS" id="PR01315">
    <property type="entry name" value="BATTENIN"/>
</dbReference>
<feature type="transmembrane region" description="Helical" evidence="7">
    <location>
        <begin position="136"/>
        <end position="155"/>
    </location>
</feature>
<evidence type="ECO:0000256" key="7">
    <source>
        <dbReference type="RuleBase" id="RU361113"/>
    </source>
</evidence>
<evidence type="ECO:0000313" key="8">
    <source>
        <dbReference type="EMBL" id="GMF19586.1"/>
    </source>
</evidence>
<dbReference type="InterPro" id="IPR003492">
    <property type="entry name" value="Battenin_disease_Cln3"/>
</dbReference>
<feature type="transmembrane region" description="Helical" evidence="7">
    <location>
        <begin position="355"/>
        <end position="375"/>
    </location>
</feature>
<keyword evidence="6 7" id="KW-0472">Membrane</keyword>
<evidence type="ECO:0000313" key="9">
    <source>
        <dbReference type="Proteomes" id="UP001165121"/>
    </source>
</evidence>
<keyword evidence="5 7" id="KW-1133">Transmembrane helix</keyword>
<dbReference type="PANTHER" id="PTHR10981:SF0">
    <property type="entry name" value="BATTENIN"/>
    <property type="match status" value="1"/>
</dbReference>
<reference evidence="8" key="1">
    <citation type="submission" date="2023-04" db="EMBL/GenBank/DDBJ databases">
        <title>Phytophthora fragariaefolia NBRC 109709.</title>
        <authorList>
            <person name="Ichikawa N."/>
            <person name="Sato H."/>
            <person name="Tonouchi N."/>
        </authorList>
    </citation>
    <scope>NUCLEOTIDE SEQUENCE</scope>
    <source>
        <strain evidence="8">NBRC 109709</strain>
    </source>
</reference>
<keyword evidence="4 7" id="KW-0812">Transmembrane</keyword>
<proteinExistence type="inferred from homology"/>
<feature type="transmembrane region" description="Helical" evidence="7">
    <location>
        <begin position="176"/>
        <end position="193"/>
    </location>
</feature>
<evidence type="ECO:0000256" key="4">
    <source>
        <dbReference type="ARBA" id="ARBA00022692"/>
    </source>
</evidence>
<organism evidence="8 9">
    <name type="scientific">Phytophthora fragariaefolia</name>
    <dbReference type="NCBI Taxonomy" id="1490495"/>
    <lineage>
        <taxon>Eukaryota</taxon>
        <taxon>Sar</taxon>
        <taxon>Stramenopiles</taxon>
        <taxon>Oomycota</taxon>
        <taxon>Peronosporomycetes</taxon>
        <taxon>Peronosporales</taxon>
        <taxon>Peronosporaceae</taxon>
        <taxon>Phytophthora</taxon>
    </lineage>
</organism>
<keyword evidence="9" id="KW-1185">Reference proteome</keyword>
<dbReference type="Proteomes" id="UP001165121">
    <property type="component" value="Unassembled WGS sequence"/>
</dbReference>